<reference evidence="2 3" key="1">
    <citation type="submission" date="2016-10" db="EMBL/GenBank/DDBJ databases">
        <authorList>
            <person name="de Groot N.N."/>
        </authorList>
    </citation>
    <scope>NUCLEOTIDE SEQUENCE [LARGE SCALE GENOMIC DNA]</scope>
    <source>
        <strain evidence="2 3">DSM 23413</strain>
    </source>
</reference>
<sequence>MISISILPLKDTEEALKALERAWSYYDASEPERVAPRPPEQQEPREPEAA</sequence>
<organism evidence="2 3">
    <name type="scientific">Jhaorihella thermophila</name>
    <dbReference type="NCBI Taxonomy" id="488547"/>
    <lineage>
        <taxon>Bacteria</taxon>
        <taxon>Pseudomonadati</taxon>
        <taxon>Pseudomonadota</taxon>
        <taxon>Alphaproteobacteria</taxon>
        <taxon>Rhodobacterales</taxon>
        <taxon>Paracoccaceae</taxon>
        <taxon>Jhaorihella</taxon>
    </lineage>
</organism>
<dbReference type="EMBL" id="FNVD01000001">
    <property type="protein sequence ID" value="SEF51654.1"/>
    <property type="molecule type" value="Genomic_DNA"/>
</dbReference>
<evidence type="ECO:0000313" key="2">
    <source>
        <dbReference type="EMBL" id="SEF51654.1"/>
    </source>
</evidence>
<dbReference type="RefSeq" id="WP_160114838.1">
    <property type="nucleotide sequence ID" value="NZ_FNVD01000001.1"/>
</dbReference>
<proteinExistence type="predicted"/>
<dbReference type="AlphaFoldDB" id="A0A1H5SMI1"/>
<feature type="region of interest" description="Disordered" evidence="1">
    <location>
        <begin position="27"/>
        <end position="50"/>
    </location>
</feature>
<feature type="compositionally biased region" description="Basic and acidic residues" evidence="1">
    <location>
        <begin position="30"/>
        <end position="50"/>
    </location>
</feature>
<protein>
    <submittedName>
        <fullName evidence="2">Uncharacterized protein</fullName>
    </submittedName>
</protein>
<gene>
    <name evidence="2" type="ORF">SAMN05421751_101619</name>
</gene>
<evidence type="ECO:0000313" key="3">
    <source>
        <dbReference type="Proteomes" id="UP000236742"/>
    </source>
</evidence>
<keyword evidence="3" id="KW-1185">Reference proteome</keyword>
<dbReference type="Proteomes" id="UP000236742">
    <property type="component" value="Unassembled WGS sequence"/>
</dbReference>
<name>A0A1H5SMI1_9RHOB</name>
<evidence type="ECO:0000256" key="1">
    <source>
        <dbReference type="SAM" id="MobiDB-lite"/>
    </source>
</evidence>
<accession>A0A1H5SMI1</accession>